<accession>A0ABS4GPG1</accession>
<gene>
    <name evidence="2" type="ORF">J2Z37_002166</name>
</gene>
<feature type="transmembrane region" description="Helical" evidence="1">
    <location>
        <begin position="92"/>
        <end position="116"/>
    </location>
</feature>
<organism evidence="2 3">
    <name type="scientific">Ammoniphilus resinae</name>
    <dbReference type="NCBI Taxonomy" id="861532"/>
    <lineage>
        <taxon>Bacteria</taxon>
        <taxon>Bacillati</taxon>
        <taxon>Bacillota</taxon>
        <taxon>Bacilli</taxon>
        <taxon>Bacillales</taxon>
        <taxon>Paenibacillaceae</taxon>
        <taxon>Aneurinibacillus group</taxon>
        <taxon>Ammoniphilus</taxon>
    </lineage>
</organism>
<protein>
    <submittedName>
        <fullName evidence="2">Cbb3-type cytochrome oxidase subunit 1</fullName>
    </submittedName>
</protein>
<dbReference type="SUPFAM" id="SSF81442">
    <property type="entry name" value="Cytochrome c oxidase subunit I-like"/>
    <property type="match status" value="1"/>
</dbReference>
<dbReference type="InterPro" id="IPR036927">
    <property type="entry name" value="Cyt_c_oxase-like_su1_sf"/>
</dbReference>
<comment type="caution">
    <text evidence="2">The sequence shown here is derived from an EMBL/GenBank/DDBJ whole genome shotgun (WGS) entry which is preliminary data.</text>
</comment>
<name>A0ABS4GPG1_9BACL</name>
<reference evidence="2 3" key="1">
    <citation type="submission" date="2021-03" db="EMBL/GenBank/DDBJ databases">
        <title>Genomic Encyclopedia of Type Strains, Phase IV (KMG-IV): sequencing the most valuable type-strain genomes for metagenomic binning, comparative biology and taxonomic classification.</title>
        <authorList>
            <person name="Goeker M."/>
        </authorList>
    </citation>
    <scope>NUCLEOTIDE SEQUENCE [LARGE SCALE GENOMIC DNA]</scope>
    <source>
        <strain evidence="2 3">DSM 24738</strain>
    </source>
</reference>
<feature type="transmembrane region" description="Helical" evidence="1">
    <location>
        <begin position="68"/>
        <end position="86"/>
    </location>
</feature>
<evidence type="ECO:0000313" key="2">
    <source>
        <dbReference type="EMBL" id="MBP1932165.1"/>
    </source>
</evidence>
<feature type="transmembrane region" description="Helical" evidence="1">
    <location>
        <begin position="5"/>
        <end position="25"/>
    </location>
</feature>
<sequence>MGIRFLKIAVIYFLVAVFMGMFMSISHQFQYAPSHAHMNLLGWVSLALAGIIYHLFPNIAENKLAKTHFWLHNIGLPVMMIGLIILESGNTAIEPVIAIGATVTTIGIIAFVYNVVANLKATVSRGPSSKRNIQG</sequence>
<evidence type="ECO:0000256" key="1">
    <source>
        <dbReference type="SAM" id="Phobius"/>
    </source>
</evidence>
<evidence type="ECO:0000313" key="3">
    <source>
        <dbReference type="Proteomes" id="UP001519343"/>
    </source>
</evidence>
<keyword evidence="1" id="KW-0812">Transmembrane</keyword>
<keyword evidence="1" id="KW-1133">Transmembrane helix</keyword>
<dbReference type="EMBL" id="JAGGKT010000005">
    <property type="protein sequence ID" value="MBP1932165.1"/>
    <property type="molecule type" value="Genomic_DNA"/>
</dbReference>
<keyword evidence="3" id="KW-1185">Reference proteome</keyword>
<feature type="transmembrane region" description="Helical" evidence="1">
    <location>
        <begin position="37"/>
        <end position="56"/>
    </location>
</feature>
<dbReference type="Proteomes" id="UP001519343">
    <property type="component" value="Unassembled WGS sequence"/>
</dbReference>
<dbReference type="RefSeq" id="WP_209810225.1">
    <property type="nucleotide sequence ID" value="NZ_JAGGKT010000005.1"/>
</dbReference>
<proteinExistence type="predicted"/>
<dbReference type="Gene3D" id="1.20.210.10">
    <property type="entry name" value="Cytochrome c oxidase-like, subunit I domain"/>
    <property type="match status" value="1"/>
</dbReference>
<keyword evidence="1" id="KW-0472">Membrane</keyword>